<proteinExistence type="predicted"/>
<reference evidence="1" key="1">
    <citation type="submission" date="2020-09" db="EMBL/GenBank/DDBJ databases">
        <title>Genome-Enabled Discovery of Anthraquinone Biosynthesis in Senna tora.</title>
        <authorList>
            <person name="Kang S.-H."/>
            <person name="Pandey R.P."/>
            <person name="Lee C.-M."/>
            <person name="Sim J.-S."/>
            <person name="Jeong J.-T."/>
            <person name="Choi B.-S."/>
            <person name="Jung M."/>
            <person name="Ginzburg D."/>
            <person name="Zhao K."/>
            <person name="Won S.Y."/>
            <person name="Oh T.-J."/>
            <person name="Yu Y."/>
            <person name="Kim N.-H."/>
            <person name="Lee O.R."/>
            <person name="Lee T.-H."/>
            <person name="Bashyal P."/>
            <person name="Kim T.-S."/>
            <person name="Lee W.-H."/>
            <person name="Kawkins C."/>
            <person name="Kim C.-K."/>
            <person name="Kim J.S."/>
            <person name="Ahn B.O."/>
            <person name="Rhee S.Y."/>
            <person name="Sohng J.K."/>
        </authorList>
    </citation>
    <scope>NUCLEOTIDE SEQUENCE</scope>
    <source>
        <tissue evidence="1">Leaf</tissue>
    </source>
</reference>
<dbReference type="Proteomes" id="UP000634136">
    <property type="component" value="Unassembled WGS sequence"/>
</dbReference>
<dbReference type="EMBL" id="JAAIUW010000009">
    <property type="protein sequence ID" value="KAF7814442.1"/>
    <property type="molecule type" value="Genomic_DNA"/>
</dbReference>
<protein>
    <submittedName>
        <fullName evidence="1">Uncharacterized protein</fullName>
    </submittedName>
</protein>
<name>A0A834T5Y5_9FABA</name>
<gene>
    <name evidence="1" type="ORF">G2W53_028411</name>
</gene>
<comment type="caution">
    <text evidence="1">The sequence shown here is derived from an EMBL/GenBank/DDBJ whole genome shotgun (WGS) entry which is preliminary data.</text>
</comment>
<evidence type="ECO:0000313" key="2">
    <source>
        <dbReference type="Proteomes" id="UP000634136"/>
    </source>
</evidence>
<dbReference type="AlphaFoldDB" id="A0A834T5Y5"/>
<sequence length="28" mass="3349">MGRWINFRRVTAEEVLFRCARIQVARVA</sequence>
<accession>A0A834T5Y5</accession>
<evidence type="ECO:0000313" key="1">
    <source>
        <dbReference type="EMBL" id="KAF7814442.1"/>
    </source>
</evidence>
<organism evidence="1 2">
    <name type="scientific">Senna tora</name>
    <dbReference type="NCBI Taxonomy" id="362788"/>
    <lineage>
        <taxon>Eukaryota</taxon>
        <taxon>Viridiplantae</taxon>
        <taxon>Streptophyta</taxon>
        <taxon>Embryophyta</taxon>
        <taxon>Tracheophyta</taxon>
        <taxon>Spermatophyta</taxon>
        <taxon>Magnoliopsida</taxon>
        <taxon>eudicotyledons</taxon>
        <taxon>Gunneridae</taxon>
        <taxon>Pentapetalae</taxon>
        <taxon>rosids</taxon>
        <taxon>fabids</taxon>
        <taxon>Fabales</taxon>
        <taxon>Fabaceae</taxon>
        <taxon>Caesalpinioideae</taxon>
        <taxon>Cassia clade</taxon>
        <taxon>Senna</taxon>
    </lineage>
</organism>
<keyword evidence="2" id="KW-1185">Reference proteome</keyword>